<accession>A0A1E3W4I7</accession>
<dbReference type="EMBL" id="LPWG01000004">
    <property type="protein sequence ID" value="ODS00696.1"/>
    <property type="molecule type" value="Genomic_DNA"/>
</dbReference>
<organism evidence="1 2">
    <name type="scientific">Methyloceanibacter methanicus</name>
    <dbReference type="NCBI Taxonomy" id="1774968"/>
    <lineage>
        <taxon>Bacteria</taxon>
        <taxon>Pseudomonadati</taxon>
        <taxon>Pseudomonadota</taxon>
        <taxon>Alphaproteobacteria</taxon>
        <taxon>Hyphomicrobiales</taxon>
        <taxon>Hyphomicrobiaceae</taxon>
        <taxon>Methyloceanibacter</taxon>
    </lineage>
</organism>
<gene>
    <name evidence="1" type="ORF">AUC68_13985</name>
</gene>
<name>A0A1E3W4I7_9HYPH</name>
<evidence type="ECO:0000313" key="1">
    <source>
        <dbReference type="EMBL" id="ODS00696.1"/>
    </source>
</evidence>
<reference evidence="1 2" key="1">
    <citation type="journal article" date="2016" name="Environ. Microbiol.">
        <title>New Methyloceanibacter diversity from North Sea sediments includes methanotroph containing solely the soluble methane monooxygenase.</title>
        <authorList>
            <person name="Vekeman B."/>
            <person name="Kerckhof F.M."/>
            <person name="Cremers G."/>
            <person name="de Vos P."/>
            <person name="Vandamme P."/>
            <person name="Boon N."/>
            <person name="Op den Camp H.J."/>
            <person name="Heylen K."/>
        </authorList>
    </citation>
    <scope>NUCLEOTIDE SEQUENCE [LARGE SCALE GENOMIC DNA]</scope>
    <source>
        <strain evidence="1 2">R-67174</strain>
    </source>
</reference>
<keyword evidence="2" id="KW-1185">Reference proteome</keyword>
<protein>
    <submittedName>
        <fullName evidence="1">Uncharacterized protein</fullName>
    </submittedName>
</protein>
<dbReference type="AlphaFoldDB" id="A0A1E3W4I7"/>
<comment type="caution">
    <text evidence="1">The sequence shown here is derived from an EMBL/GenBank/DDBJ whole genome shotgun (WGS) entry which is preliminary data.</text>
</comment>
<evidence type="ECO:0000313" key="2">
    <source>
        <dbReference type="Proteomes" id="UP000094501"/>
    </source>
</evidence>
<sequence length="94" mass="10291">MPFDKARIEEQDGAKLLVVEGEAPCANMQVSLMPLVYIRQPEYWGIEVIGYLEGGICLPTVKPYTAAIRLDGIIGTEGIEVIGANRTERIACKP</sequence>
<proteinExistence type="predicted"/>
<dbReference type="OrthoDB" id="3533372at2"/>
<dbReference type="Proteomes" id="UP000094501">
    <property type="component" value="Unassembled WGS sequence"/>
</dbReference>